<reference evidence="2 3" key="2">
    <citation type="journal article" date="2010" name="J. Bacteriol.">
        <title>Complete genome sequence of the photosynthetic purple nonsulfur bacterium Rhodobacter capsulatus SB 1003.</title>
        <authorList>
            <person name="Strnad H."/>
            <person name="Lapidus A."/>
            <person name="Paces J."/>
            <person name="Ulbrich P."/>
            <person name="Vlcek C."/>
            <person name="Paces V."/>
            <person name="Haselkorn R."/>
        </authorList>
    </citation>
    <scope>NUCLEOTIDE SEQUENCE [LARGE SCALE GENOMIC DNA]</scope>
    <source>
        <strain evidence="3">ATCC BAA-309 / NBRC 16581 / SB1003</strain>
    </source>
</reference>
<accession>D5AQW1</accession>
<dbReference type="InterPro" id="IPR036086">
    <property type="entry name" value="ParB/Sulfiredoxin_sf"/>
</dbReference>
<keyword evidence="3" id="KW-1185">Reference proteome</keyword>
<dbReference type="OrthoDB" id="8449249at2"/>
<dbReference type="EMBL" id="CP001312">
    <property type="protein sequence ID" value="ADE84767.1"/>
    <property type="molecule type" value="Genomic_DNA"/>
</dbReference>
<dbReference type="GO" id="GO:0007059">
    <property type="term" value="P:chromosome segregation"/>
    <property type="evidence" value="ECO:0007669"/>
    <property type="project" value="TreeGrafter"/>
</dbReference>
<reference key="1">
    <citation type="submission" date="2008-12" db="EMBL/GenBank/DDBJ databases">
        <title>Complete genome sequence of Rhodobacter capsulatus SB1003.</title>
        <authorList>
            <person name="Strnad H."/>
            <person name="Lapidus A."/>
            <person name="Vlcek C."/>
            <person name="Ulbrich P."/>
            <person name="Paces J."/>
            <person name="Maltsev N."/>
            <person name="Kumar V."/>
            <person name="Kogan Y."/>
            <person name="Milgram A."/>
            <person name="Rebrekov D."/>
            <person name="Mazur M."/>
            <person name="Cox R."/>
            <person name="Kyrpides N."/>
            <person name="Kolar M."/>
            <person name="Sachova J."/>
            <person name="Ridl J."/>
            <person name="Ivanova N."/>
            <person name="Kapatral V."/>
            <person name="Los T."/>
            <person name="Lykidis A."/>
            <person name="Mikhailova N."/>
            <person name="Reznik G."/>
            <person name="Vasieva O."/>
            <person name="Fonstein M."/>
            <person name="Paces V."/>
            <person name="Haselkorn R."/>
        </authorList>
    </citation>
    <scope>NUCLEOTIDE SEQUENCE</scope>
    <source>
        <strain>SB1003</strain>
    </source>
</reference>
<dbReference type="SMART" id="SM00470">
    <property type="entry name" value="ParB"/>
    <property type="match status" value="1"/>
</dbReference>
<dbReference type="AlphaFoldDB" id="D5AQW1"/>
<dbReference type="GO" id="GO:0005694">
    <property type="term" value="C:chromosome"/>
    <property type="evidence" value="ECO:0007669"/>
    <property type="project" value="TreeGrafter"/>
</dbReference>
<dbReference type="eggNOG" id="COG1475">
    <property type="taxonomic scope" value="Bacteria"/>
</dbReference>
<dbReference type="PANTHER" id="PTHR33375:SF1">
    <property type="entry name" value="CHROMOSOME-PARTITIONING PROTEIN PARB-RELATED"/>
    <property type="match status" value="1"/>
</dbReference>
<dbReference type="SUPFAM" id="SSF110849">
    <property type="entry name" value="ParB/Sulfiredoxin"/>
    <property type="match status" value="1"/>
</dbReference>
<dbReference type="InterPro" id="IPR050336">
    <property type="entry name" value="Chromosome_partition/occlusion"/>
</dbReference>
<dbReference type="KEGG" id="rcp:RCAP_rcc01004"/>
<dbReference type="InterPro" id="IPR003115">
    <property type="entry name" value="ParB_N"/>
</dbReference>
<gene>
    <name evidence="2" type="ordered locus">RCAP_rcc01004</name>
</gene>
<dbReference type="HOGENOM" id="CLU_054511_1_0_5"/>
<name>D5AQW1_RHOCB</name>
<evidence type="ECO:0000313" key="3">
    <source>
        <dbReference type="Proteomes" id="UP000002361"/>
    </source>
</evidence>
<proteinExistence type="predicted"/>
<organism evidence="2 3">
    <name type="scientific">Rhodobacter capsulatus (strain ATCC BAA-309 / NBRC 16581 / SB1003)</name>
    <dbReference type="NCBI Taxonomy" id="272942"/>
    <lineage>
        <taxon>Bacteria</taxon>
        <taxon>Pseudomonadati</taxon>
        <taxon>Pseudomonadota</taxon>
        <taxon>Alphaproteobacteria</taxon>
        <taxon>Rhodobacterales</taxon>
        <taxon>Rhodobacter group</taxon>
        <taxon>Rhodobacter</taxon>
    </lineage>
</organism>
<feature type="domain" description="ParB-like N-terminal" evidence="1">
    <location>
        <begin position="11"/>
        <end position="106"/>
    </location>
</feature>
<dbReference type="Pfam" id="PF02195">
    <property type="entry name" value="ParB_N"/>
    <property type="match status" value="1"/>
</dbReference>
<sequence length="283" mass="31172">MDTGMTTEVFTDIALDAIRVPEDRARSFDADGAAALAGLIEVQGLMHPITVKPHFASTDDHPIYVLIAGLHRLRAFELLGRAAIPARVLSERSTDEARMDEVLENLGRNELTALDRAQHLYELKVVWDRMHPDFANGGGKTFPTGDEKVQIFGFATEVAEKIGMSKRAINIAVKIWTGLTPDSRRRLVGTKTASNQSEIKALSEQSPARQERIMDMLLSDPPIAASVADALVLIEAGSRPSEVEKRYQAVHRAIEALDDHTLDRVVLAHEGRVIASLRRQGKI</sequence>
<evidence type="ECO:0000259" key="1">
    <source>
        <dbReference type="SMART" id="SM00470"/>
    </source>
</evidence>
<dbReference type="Proteomes" id="UP000002361">
    <property type="component" value="Chromosome"/>
</dbReference>
<dbReference type="STRING" id="272942.RCAP_rcc01004"/>
<dbReference type="Gene3D" id="3.90.1530.30">
    <property type="match status" value="1"/>
</dbReference>
<dbReference type="PANTHER" id="PTHR33375">
    <property type="entry name" value="CHROMOSOME-PARTITIONING PROTEIN PARB-RELATED"/>
    <property type="match status" value="1"/>
</dbReference>
<evidence type="ECO:0000313" key="2">
    <source>
        <dbReference type="EMBL" id="ADE84767.1"/>
    </source>
</evidence>
<protein>
    <submittedName>
        <fullName evidence="2">ParB domain protein nuclease</fullName>
    </submittedName>
</protein>